<gene>
    <name evidence="1" type="ORF">ACFTOW_14940</name>
</gene>
<dbReference type="RefSeq" id="WP_379917091.1">
    <property type="nucleotide sequence ID" value="NZ_JBHUDD010000138.1"/>
</dbReference>
<evidence type="ECO:0000313" key="1">
    <source>
        <dbReference type="EMBL" id="MFD1510682.1"/>
    </source>
</evidence>
<name>A0ABW4EH02_9RHOB</name>
<protein>
    <submittedName>
        <fullName evidence="1">Uncharacterized protein</fullName>
    </submittedName>
</protein>
<evidence type="ECO:0000313" key="2">
    <source>
        <dbReference type="Proteomes" id="UP001597186"/>
    </source>
</evidence>
<comment type="caution">
    <text evidence="1">The sequence shown here is derived from an EMBL/GenBank/DDBJ whole genome shotgun (WGS) entry which is preliminary data.</text>
</comment>
<dbReference type="EMBL" id="JBHUDD010000138">
    <property type="protein sequence ID" value="MFD1510682.1"/>
    <property type="molecule type" value="Genomic_DNA"/>
</dbReference>
<keyword evidence="2" id="KW-1185">Reference proteome</keyword>
<reference evidence="2" key="1">
    <citation type="journal article" date="2019" name="Int. J. Syst. Evol. Microbiol.">
        <title>The Global Catalogue of Microorganisms (GCM) 10K type strain sequencing project: providing services to taxonomists for standard genome sequencing and annotation.</title>
        <authorList>
            <consortium name="The Broad Institute Genomics Platform"/>
            <consortium name="The Broad Institute Genome Sequencing Center for Infectious Disease"/>
            <person name="Wu L."/>
            <person name="Ma J."/>
        </authorList>
    </citation>
    <scope>NUCLEOTIDE SEQUENCE [LARGE SCALE GENOMIC DNA]</scope>
    <source>
        <strain evidence="2">CGMCC 1.12477</strain>
    </source>
</reference>
<proteinExistence type="predicted"/>
<dbReference type="Proteomes" id="UP001597186">
    <property type="component" value="Unassembled WGS sequence"/>
</dbReference>
<sequence>MSEKVSRYEILESSIKRLSLLLEAERAAGHSDRKGQPVASLATGITALWAQDTALPPTIVKPYTEFFDGVEVGYDSENYNWVVVDFVPGNDDSDAAPNDAPLRTPRLRVHPVISESYRSRWVTLELTIPDLNLQASEALTIGLLADFHFKDKNEALDTNVVRVVLRADRDGHSEDLDIGFFPVMTVPRLHTLVVKEKRLDLDRVGSAKRYRLLIFLPTDGDWTFSLYHLSVVTT</sequence>
<accession>A0ABW4EH02</accession>
<organism evidence="1 2">
    <name type="scientific">Lacimonas salitolerans</name>
    <dbReference type="NCBI Taxonomy" id="1323750"/>
    <lineage>
        <taxon>Bacteria</taxon>
        <taxon>Pseudomonadati</taxon>
        <taxon>Pseudomonadota</taxon>
        <taxon>Alphaproteobacteria</taxon>
        <taxon>Rhodobacterales</taxon>
        <taxon>Paracoccaceae</taxon>
        <taxon>Lacimonas</taxon>
    </lineage>
</organism>